<dbReference type="HOGENOM" id="CLU_2400564_0_0_1"/>
<dbReference type="EMBL" id="KN832077">
    <property type="protein sequence ID" value="KIN95076.1"/>
    <property type="molecule type" value="Genomic_DNA"/>
</dbReference>
<evidence type="ECO:0000313" key="2">
    <source>
        <dbReference type="Proteomes" id="UP000054217"/>
    </source>
</evidence>
<protein>
    <submittedName>
        <fullName evidence="1">Uncharacterized protein</fullName>
    </submittedName>
</protein>
<name>A0A0C3JBL9_PISTI</name>
<proteinExistence type="predicted"/>
<sequence length="93" mass="10958">MDRTVRDRLIRRFTNPWRRLRKKHGCGTSCRLDDVRGSLQGPLSSDNITTELYSESPTRHLTFPRFSTYDGMDGPPQRHPPLCRRLFDRWNVG</sequence>
<keyword evidence="2" id="KW-1185">Reference proteome</keyword>
<accession>A0A0C3JBL9</accession>
<dbReference type="AlphaFoldDB" id="A0A0C3JBL9"/>
<dbReference type="Proteomes" id="UP000054217">
    <property type="component" value="Unassembled WGS sequence"/>
</dbReference>
<gene>
    <name evidence="1" type="ORF">M404DRAFT_1007792</name>
</gene>
<organism evidence="1 2">
    <name type="scientific">Pisolithus tinctorius Marx 270</name>
    <dbReference type="NCBI Taxonomy" id="870435"/>
    <lineage>
        <taxon>Eukaryota</taxon>
        <taxon>Fungi</taxon>
        <taxon>Dikarya</taxon>
        <taxon>Basidiomycota</taxon>
        <taxon>Agaricomycotina</taxon>
        <taxon>Agaricomycetes</taxon>
        <taxon>Agaricomycetidae</taxon>
        <taxon>Boletales</taxon>
        <taxon>Sclerodermatineae</taxon>
        <taxon>Pisolithaceae</taxon>
        <taxon>Pisolithus</taxon>
    </lineage>
</organism>
<reference evidence="1 2" key="1">
    <citation type="submission" date="2014-04" db="EMBL/GenBank/DDBJ databases">
        <authorList>
            <consortium name="DOE Joint Genome Institute"/>
            <person name="Kuo A."/>
            <person name="Kohler A."/>
            <person name="Costa M.D."/>
            <person name="Nagy L.G."/>
            <person name="Floudas D."/>
            <person name="Copeland A."/>
            <person name="Barry K.W."/>
            <person name="Cichocki N."/>
            <person name="Veneault-Fourrey C."/>
            <person name="LaButti K."/>
            <person name="Lindquist E.A."/>
            <person name="Lipzen A."/>
            <person name="Lundell T."/>
            <person name="Morin E."/>
            <person name="Murat C."/>
            <person name="Sun H."/>
            <person name="Tunlid A."/>
            <person name="Henrissat B."/>
            <person name="Grigoriev I.V."/>
            <person name="Hibbett D.S."/>
            <person name="Martin F."/>
            <person name="Nordberg H.P."/>
            <person name="Cantor M.N."/>
            <person name="Hua S.X."/>
        </authorList>
    </citation>
    <scope>NUCLEOTIDE SEQUENCE [LARGE SCALE GENOMIC DNA]</scope>
    <source>
        <strain evidence="1 2">Marx 270</strain>
    </source>
</reference>
<dbReference type="InParanoid" id="A0A0C3JBL9"/>
<evidence type="ECO:0000313" key="1">
    <source>
        <dbReference type="EMBL" id="KIN95076.1"/>
    </source>
</evidence>
<reference evidence="2" key="2">
    <citation type="submission" date="2015-01" db="EMBL/GenBank/DDBJ databases">
        <title>Evolutionary Origins and Diversification of the Mycorrhizal Mutualists.</title>
        <authorList>
            <consortium name="DOE Joint Genome Institute"/>
            <consortium name="Mycorrhizal Genomics Consortium"/>
            <person name="Kohler A."/>
            <person name="Kuo A."/>
            <person name="Nagy L.G."/>
            <person name="Floudas D."/>
            <person name="Copeland A."/>
            <person name="Barry K.W."/>
            <person name="Cichocki N."/>
            <person name="Veneault-Fourrey C."/>
            <person name="LaButti K."/>
            <person name="Lindquist E.A."/>
            <person name="Lipzen A."/>
            <person name="Lundell T."/>
            <person name="Morin E."/>
            <person name="Murat C."/>
            <person name="Riley R."/>
            <person name="Ohm R."/>
            <person name="Sun H."/>
            <person name="Tunlid A."/>
            <person name="Henrissat B."/>
            <person name="Grigoriev I.V."/>
            <person name="Hibbett D.S."/>
            <person name="Martin F."/>
        </authorList>
    </citation>
    <scope>NUCLEOTIDE SEQUENCE [LARGE SCALE GENOMIC DNA]</scope>
    <source>
        <strain evidence="2">Marx 270</strain>
    </source>
</reference>